<dbReference type="InterPro" id="IPR010719">
    <property type="entry name" value="MnmM_MeTrfase"/>
</dbReference>
<reference evidence="1 2" key="1">
    <citation type="journal article" date="2018" name="Genome Announc.">
        <title>Complete genomes of two Megasphaera elsdenii strains, NCIMB 702410 and ATCC 25940.</title>
        <authorList>
            <person name="Hatmaker E.A."/>
            <person name="O'Dell K."/>
            <person name="Riley L.A."/>
            <person name="Klingeman D.M."/>
            <person name="Guss A.M."/>
        </authorList>
    </citation>
    <scope>NUCLEOTIDE SEQUENCE [LARGE SCALE GENOMIC DNA]</scope>
    <source>
        <strain evidence="1 2">NCIMB702410</strain>
    </source>
</reference>
<dbReference type="RefSeq" id="WP_027894892.1">
    <property type="nucleotide sequence ID" value="NZ_CABMON010000002.1"/>
</dbReference>
<gene>
    <name evidence="1" type="ORF">C6Y28_07430</name>
</gene>
<dbReference type="EMBL" id="CP027569">
    <property type="protein sequence ID" value="AVO27442.1"/>
    <property type="molecule type" value="Genomic_DNA"/>
</dbReference>
<dbReference type="Proteomes" id="UP000238358">
    <property type="component" value="Chromosome"/>
</dbReference>
<sequence length="202" mass="22823">MINMYPFRNAVTVSHMMMEPYARQAHVLVDMTCGNGHDTAFLARLMPDDAVLYAFDIQPCAIDHTQQRLQQEGLDGKHVVCTCGSHDELLARIQENVDLMVFNLGYLPSGDHKIHTNCEITLKAMKIGLNKIAINGIIMIAAYPGTEAGAREEQALRSYLQTIPQQDFHISSWQPVNEVHCPPVLYIVQKRGKRHHEEIPLH</sequence>
<dbReference type="Pfam" id="PF06962">
    <property type="entry name" value="rRNA_methylase"/>
    <property type="match status" value="1"/>
</dbReference>
<dbReference type="InterPro" id="IPR029063">
    <property type="entry name" value="SAM-dependent_MTases_sf"/>
</dbReference>
<dbReference type="GO" id="GO:0008168">
    <property type="term" value="F:methyltransferase activity"/>
    <property type="evidence" value="ECO:0007669"/>
    <property type="project" value="UniProtKB-KW"/>
</dbReference>
<dbReference type="OrthoDB" id="9792989at2"/>
<dbReference type="AlphaFoldDB" id="A0A269TGE4"/>
<proteinExistence type="predicted"/>
<dbReference type="GeneID" id="97491978"/>
<dbReference type="GO" id="GO:0032259">
    <property type="term" value="P:methylation"/>
    <property type="evidence" value="ECO:0007669"/>
    <property type="project" value="UniProtKB-KW"/>
</dbReference>
<accession>A0A269TGE4</accession>
<keyword evidence="1" id="KW-0489">Methyltransferase</keyword>
<evidence type="ECO:0000313" key="2">
    <source>
        <dbReference type="Proteomes" id="UP000238358"/>
    </source>
</evidence>
<protein>
    <submittedName>
        <fullName evidence="1">Methyltransferase domain-containing protein</fullName>
    </submittedName>
</protein>
<evidence type="ECO:0000313" key="1">
    <source>
        <dbReference type="EMBL" id="AVO27442.1"/>
    </source>
</evidence>
<organism evidence="1 2">
    <name type="scientific">Megasphaera elsdenii</name>
    <dbReference type="NCBI Taxonomy" id="907"/>
    <lineage>
        <taxon>Bacteria</taxon>
        <taxon>Bacillati</taxon>
        <taxon>Bacillota</taxon>
        <taxon>Negativicutes</taxon>
        <taxon>Veillonellales</taxon>
        <taxon>Veillonellaceae</taxon>
        <taxon>Megasphaera</taxon>
    </lineage>
</organism>
<dbReference type="PANTHER" id="PTHR35276:SF1">
    <property type="entry name" value="TRNA (MNM(5)S(2)U34)-METHYLTRANSFERASE, CHLOROPLASTIC"/>
    <property type="match status" value="1"/>
</dbReference>
<dbReference type="SUPFAM" id="SSF53335">
    <property type="entry name" value="S-adenosyl-L-methionine-dependent methyltransferases"/>
    <property type="match status" value="1"/>
</dbReference>
<dbReference type="Gene3D" id="3.40.50.150">
    <property type="entry name" value="Vaccinia Virus protein VP39"/>
    <property type="match status" value="1"/>
</dbReference>
<dbReference type="PANTHER" id="PTHR35276">
    <property type="entry name" value="S-ADENOSYL-L-METHIONINE-DEPENDENT METHYLTRANSFERASES SUPERFAMILY PROTEIN"/>
    <property type="match status" value="1"/>
</dbReference>
<name>A0A269TGE4_MEGEL</name>
<keyword evidence="1" id="KW-0808">Transferase</keyword>